<keyword evidence="2" id="KW-1185">Reference proteome</keyword>
<proteinExistence type="predicted"/>
<dbReference type="Proteomes" id="UP001060112">
    <property type="component" value="Chromosome"/>
</dbReference>
<name>A0ABY5I671_9FIRM</name>
<evidence type="ECO:0000313" key="2">
    <source>
        <dbReference type="Proteomes" id="UP001060112"/>
    </source>
</evidence>
<reference evidence="1" key="1">
    <citation type="submission" date="2022-07" db="EMBL/GenBank/DDBJ databases">
        <title>Faecal culturing of patients with breast cancer.</title>
        <authorList>
            <person name="Teng N.M.Y."/>
            <person name="Kiu R."/>
            <person name="Evans R."/>
            <person name="Baker D.J."/>
            <person name="Zenner C."/>
            <person name="Robinson S.D."/>
            <person name="Hall L.J."/>
        </authorList>
    </citation>
    <scope>NUCLEOTIDE SEQUENCE</scope>
    <source>
        <strain evidence="1">LH1062</strain>
    </source>
</reference>
<protein>
    <submittedName>
        <fullName evidence="1">Uncharacterized protein</fullName>
    </submittedName>
</protein>
<dbReference type="EMBL" id="CP101620">
    <property type="protein sequence ID" value="UTY39538.1"/>
    <property type="molecule type" value="Genomic_DNA"/>
</dbReference>
<gene>
    <name evidence="1" type="ORF">NMU03_01500</name>
</gene>
<accession>A0ABY5I671</accession>
<sequence length="83" mass="9600">MKVVIDKSVFLFLKENKIKLSQQLKTVISHLKLNPKMYAIIANDDCIRHFIIKGIDFGYMIDDGVVIISDCRFVKSNTKLKVR</sequence>
<dbReference type="RefSeq" id="WP_290140684.1">
    <property type="nucleotide sequence ID" value="NZ_CP101620.1"/>
</dbReference>
<evidence type="ECO:0000313" key="1">
    <source>
        <dbReference type="EMBL" id="UTY39538.1"/>
    </source>
</evidence>
<organism evidence="1 2">
    <name type="scientific">Allocoprobacillus halotolerans</name>
    <dbReference type="NCBI Taxonomy" id="2944914"/>
    <lineage>
        <taxon>Bacteria</taxon>
        <taxon>Bacillati</taxon>
        <taxon>Bacillota</taxon>
        <taxon>Erysipelotrichia</taxon>
        <taxon>Erysipelotrichales</taxon>
        <taxon>Erysipelotrichaceae</taxon>
        <taxon>Allocoprobacillus</taxon>
    </lineage>
</organism>